<accession>A0A8R7QVW2</accession>
<evidence type="ECO:0000313" key="1">
    <source>
        <dbReference type="EnsemblPlants" id="TuG1812G0600003501.01.T01.cds371022"/>
    </source>
</evidence>
<reference evidence="2" key="1">
    <citation type="journal article" date="2013" name="Nature">
        <title>Draft genome of the wheat A-genome progenitor Triticum urartu.</title>
        <authorList>
            <person name="Ling H.Q."/>
            <person name="Zhao S."/>
            <person name="Liu D."/>
            <person name="Wang J."/>
            <person name="Sun H."/>
            <person name="Zhang C."/>
            <person name="Fan H."/>
            <person name="Li D."/>
            <person name="Dong L."/>
            <person name="Tao Y."/>
            <person name="Gao C."/>
            <person name="Wu H."/>
            <person name="Li Y."/>
            <person name="Cui Y."/>
            <person name="Guo X."/>
            <person name="Zheng S."/>
            <person name="Wang B."/>
            <person name="Yu K."/>
            <person name="Liang Q."/>
            <person name="Yang W."/>
            <person name="Lou X."/>
            <person name="Chen J."/>
            <person name="Feng M."/>
            <person name="Jian J."/>
            <person name="Zhang X."/>
            <person name="Luo G."/>
            <person name="Jiang Y."/>
            <person name="Liu J."/>
            <person name="Wang Z."/>
            <person name="Sha Y."/>
            <person name="Zhang B."/>
            <person name="Wu H."/>
            <person name="Tang D."/>
            <person name="Shen Q."/>
            <person name="Xue P."/>
            <person name="Zou S."/>
            <person name="Wang X."/>
            <person name="Liu X."/>
            <person name="Wang F."/>
            <person name="Yang Y."/>
            <person name="An X."/>
            <person name="Dong Z."/>
            <person name="Zhang K."/>
            <person name="Zhang X."/>
            <person name="Luo M.C."/>
            <person name="Dvorak J."/>
            <person name="Tong Y."/>
            <person name="Wang J."/>
            <person name="Yang H."/>
            <person name="Li Z."/>
            <person name="Wang D."/>
            <person name="Zhang A."/>
            <person name="Wang J."/>
        </authorList>
    </citation>
    <scope>NUCLEOTIDE SEQUENCE</scope>
    <source>
        <strain evidence="2">cv. G1812</strain>
    </source>
</reference>
<sequence length="54" mass="6383">FVYFSENKFPGQVKGLFFAKRAPIYYESSLEVQGTQYKIETTSRSLDHQNGRYR</sequence>
<reference evidence="1" key="2">
    <citation type="submission" date="2018-03" db="EMBL/GenBank/DDBJ databases">
        <title>The Triticum urartu genome reveals the dynamic nature of wheat genome evolution.</title>
        <authorList>
            <person name="Ling H."/>
            <person name="Ma B."/>
            <person name="Shi X."/>
            <person name="Liu H."/>
            <person name="Dong L."/>
            <person name="Sun H."/>
            <person name="Cao Y."/>
            <person name="Gao Q."/>
            <person name="Zheng S."/>
            <person name="Li Y."/>
            <person name="Yu Y."/>
            <person name="Du H."/>
            <person name="Qi M."/>
            <person name="Li Y."/>
            <person name="Yu H."/>
            <person name="Cui Y."/>
            <person name="Wang N."/>
            <person name="Chen C."/>
            <person name="Wu H."/>
            <person name="Zhao Y."/>
            <person name="Zhang J."/>
            <person name="Li Y."/>
            <person name="Zhou W."/>
            <person name="Zhang B."/>
            <person name="Hu W."/>
            <person name="Eijk M."/>
            <person name="Tang J."/>
            <person name="Witsenboer H."/>
            <person name="Zhao S."/>
            <person name="Li Z."/>
            <person name="Zhang A."/>
            <person name="Wang D."/>
            <person name="Liang C."/>
        </authorList>
    </citation>
    <scope>NUCLEOTIDE SEQUENCE [LARGE SCALE GENOMIC DNA]</scope>
    <source>
        <strain evidence="1">cv. G1812</strain>
    </source>
</reference>
<name>A0A8R7QVW2_TRIUA</name>
<protein>
    <submittedName>
        <fullName evidence="1">Uncharacterized protein</fullName>
    </submittedName>
</protein>
<dbReference type="Gramene" id="TuG1812G0600003501.01.T01">
    <property type="protein sequence ID" value="TuG1812G0600003501.01.T01.cds371022"/>
    <property type="gene ID" value="TuG1812G0600003501.01"/>
</dbReference>
<dbReference type="AlphaFoldDB" id="A0A8R7QVW2"/>
<evidence type="ECO:0000313" key="2">
    <source>
        <dbReference type="Proteomes" id="UP000015106"/>
    </source>
</evidence>
<keyword evidence="2" id="KW-1185">Reference proteome</keyword>
<dbReference type="Proteomes" id="UP000015106">
    <property type="component" value="Chromosome 6"/>
</dbReference>
<proteinExistence type="predicted"/>
<reference evidence="1" key="3">
    <citation type="submission" date="2022-06" db="UniProtKB">
        <authorList>
            <consortium name="EnsemblPlants"/>
        </authorList>
    </citation>
    <scope>IDENTIFICATION</scope>
</reference>
<organism evidence="1 2">
    <name type="scientific">Triticum urartu</name>
    <name type="common">Red wild einkorn</name>
    <name type="synonym">Crithodium urartu</name>
    <dbReference type="NCBI Taxonomy" id="4572"/>
    <lineage>
        <taxon>Eukaryota</taxon>
        <taxon>Viridiplantae</taxon>
        <taxon>Streptophyta</taxon>
        <taxon>Embryophyta</taxon>
        <taxon>Tracheophyta</taxon>
        <taxon>Spermatophyta</taxon>
        <taxon>Magnoliopsida</taxon>
        <taxon>Liliopsida</taxon>
        <taxon>Poales</taxon>
        <taxon>Poaceae</taxon>
        <taxon>BOP clade</taxon>
        <taxon>Pooideae</taxon>
        <taxon>Triticodae</taxon>
        <taxon>Triticeae</taxon>
        <taxon>Triticinae</taxon>
        <taxon>Triticum</taxon>
    </lineage>
</organism>
<dbReference type="EnsemblPlants" id="TuG1812G0600003501.01.T01">
    <property type="protein sequence ID" value="TuG1812G0600003501.01.T01.cds371022"/>
    <property type="gene ID" value="TuG1812G0600003501.01"/>
</dbReference>